<evidence type="ECO:0000313" key="1">
    <source>
        <dbReference type="EMBL" id="GBP32276.1"/>
    </source>
</evidence>
<comment type="caution">
    <text evidence="1">The sequence shown here is derived from an EMBL/GenBank/DDBJ whole genome shotgun (WGS) entry which is preliminary data.</text>
</comment>
<sequence length="124" mass="14531">MNLNRGTSISLPPQHVNIWKYERVGKIKVTNGGPVVWIKNGRYFVRKEEFGKGLEREAAQPWFRMRHTRFSERYARMMTAVEKQNTIKRFAKRQILKHLVLPGDHEVTSAARLDLARLVATERD</sequence>
<keyword evidence="2" id="KW-1185">Reference proteome</keyword>
<accession>A0A4C1V1T0</accession>
<proteinExistence type="predicted"/>
<name>A0A4C1V1T0_EUMVA</name>
<organism evidence="1 2">
    <name type="scientific">Eumeta variegata</name>
    <name type="common">Bagworm moth</name>
    <name type="synonym">Eumeta japonica</name>
    <dbReference type="NCBI Taxonomy" id="151549"/>
    <lineage>
        <taxon>Eukaryota</taxon>
        <taxon>Metazoa</taxon>
        <taxon>Ecdysozoa</taxon>
        <taxon>Arthropoda</taxon>
        <taxon>Hexapoda</taxon>
        <taxon>Insecta</taxon>
        <taxon>Pterygota</taxon>
        <taxon>Neoptera</taxon>
        <taxon>Endopterygota</taxon>
        <taxon>Lepidoptera</taxon>
        <taxon>Glossata</taxon>
        <taxon>Ditrysia</taxon>
        <taxon>Tineoidea</taxon>
        <taxon>Psychidae</taxon>
        <taxon>Oiketicinae</taxon>
        <taxon>Eumeta</taxon>
    </lineage>
</organism>
<evidence type="ECO:0000313" key="2">
    <source>
        <dbReference type="Proteomes" id="UP000299102"/>
    </source>
</evidence>
<gene>
    <name evidence="1" type="ORF">EVAR_86108_1</name>
</gene>
<protein>
    <submittedName>
        <fullName evidence="1">Uncharacterized protein</fullName>
    </submittedName>
</protein>
<dbReference type="AlphaFoldDB" id="A0A4C1V1T0"/>
<dbReference type="EMBL" id="BGZK01000257">
    <property type="protein sequence ID" value="GBP32276.1"/>
    <property type="molecule type" value="Genomic_DNA"/>
</dbReference>
<reference evidence="1 2" key="1">
    <citation type="journal article" date="2019" name="Commun. Biol.">
        <title>The bagworm genome reveals a unique fibroin gene that provides high tensile strength.</title>
        <authorList>
            <person name="Kono N."/>
            <person name="Nakamura H."/>
            <person name="Ohtoshi R."/>
            <person name="Tomita M."/>
            <person name="Numata K."/>
            <person name="Arakawa K."/>
        </authorList>
    </citation>
    <scope>NUCLEOTIDE SEQUENCE [LARGE SCALE GENOMIC DNA]</scope>
</reference>
<dbReference type="Proteomes" id="UP000299102">
    <property type="component" value="Unassembled WGS sequence"/>
</dbReference>